<reference evidence="2 3" key="1">
    <citation type="journal article" date="2020" name="Front. Microbiol.">
        <title>Genetic Organization of the aprX-lipA2 Operon Affects the Proteolytic Potential of Pseudomonas Species in Milk.</title>
        <authorList>
            <person name="Maier C."/>
            <person name="Huptas C."/>
            <person name="von Neubeck M."/>
            <person name="Scherer S."/>
            <person name="Wenning M."/>
            <person name="Lucking G."/>
        </authorList>
    </citation>
    <scope>NUCLEOTIDE SEQUENCE [LARGE SCALE GENOMIC DNA]</scope>
    <source>
        <strain evidence="2 3">G4779</strain>
    </source>
</reference>
<dbReference type="InterPro" id="IPR023631">
    <property type="entry name" value="Amidase_dom"/>
</dbReference>
<dbReference type="PANTHER" id="PTHR11895:SF176">
    <property type="entry name" value="AMIDASE AMID-RELATED"/>
    <property type="match status" value="1"/>
</dbReference>
<proteinExistence type="predicted"/>
<dbReference type="GeneID" id="70100085"/>
<dbReference type="Pfam" id="PF01425">
    <property type="entry name" value="Amidase"/>
    <property type="match status" value="1"/>
</dbReference>
<evidence type="ECO:0000259" key="1">
    <source>
        <dbReference type="Pfam" id="PF01425"/>
    </source>
</evidence>
<gene>
    <name evidence="2" type="ORF">HBO33_07670</name>
</gene>
<dbReference type="Proteomes" id="UP000542111">
    <property type="component" value="Unassembled WGS sequence"/>
</dbReference>
<sequence>MREQSEALCFQTARQIAHLIATRQVTSRAVTQYFLDRIARSSALNAFTVVFPEQALAAADAADSALDTGHSLSPLHGVPVAIKDNIEIANTLASAGSLSRLTAISSATSTVVQRLQAAGMVILGKTQMTEFAFGLSGQNPTRGTPWNPWDAKQQRAPGGSSSGAAVAVAAGLAPIAVGGDTGGSIRAPASLNHLVGFKPSSGLISVDGVVPLAPSLDVLGPIARDVDDAHALTAIMASPSTGTGLDIQSELASKLLPATPGTVFVLDQGAFPSVLSMGTRRVWDQVLVNLHAAGWTLENWAPQAELDIGQLSECNSMIIAYEGYRQFGHLAHDPAQLLWKVVRHRILAGADISRDAYEHAIAQRAKAAEAFTRTIGLSGVLLMPVSGHGALPLDDEDTHHTSIGQFSRAGNYLGTPAIALPAGFDEAQMPIGVQLLSPVSTDMHLLKIASAMAPSLLLDARKPALERWGL</sequence>
<evidence type="ECO:0000313" key="3">
    <source>
        <dbReference type="Proteomes" id="UP000542111"/>
    </source>
</evidence>
<dbReference type="PANTHER" id="PTHR11895">
    <property type="entry name" value="TRANSAMIDASE"/>
    <property type="match status" value="1"/>
</dbReference>
<organism evidence="2 3">
    <name type="scientific">Pseudomonas gessardii</name>
    <dbReference type="NCBI Taxonomy" id="78544"/>
    <lineage>
        <taxon>Bacteria</taxon>
        <taxon>Pseudomonadati</taxon>
        <taxon>Pseudomonadota</taxon>
        <taxon>Gammaproteobacteria</taxon>
        <taxon>Pseudomonadales</taxon>
        <taxon>Pseudomonadaceae</taxon>
        <taxon>Pseudomonas</taxon>
    </lineage>
</organism>
<dbReference type="OrthoDB" id="8872210at2"/>
<dbReference type="PROSITE" id="PS00571">
    <property type="entry name" value="AMIDASES"/>
    <property type="match status" value="1"/>
</dbReference>
<dbReference type="RefSeq" id="WP_076960882.1">
    <property type="nucleotide sequence ID" value="NZ_CBCRYT010000001.1"/>
</dbReference>
<feature type="domain" description="Amidase" evidence="1">
    <location>
        <begin position="30"/>
        <end position="446"/>
    </location>
</feature>
<protein>
    <submittedName>
        <fullName evidence="2">Amidase</fullName>
    </submittedName>
</protein>
<evidence type="ECO:0000313" key="2">
    <source>
        <dbReference type="EMBL" id="NNA95037.1"/>
    </source>
</evidence>
<dbReference type="AlphaFoldDB" id="A0A7Y1MMQ3"/>
<dbReference type="InterPro" id="IPR020556">
    <property type="entry name" value="Amidase_CS"/>
</dbReference>
<dbReference type="InterPro" id="IPR000120">
    <property type="entry name" value="Amidase"/>
</dbReference>
<dbReference type="EMBL" id="JAAQYP010000009">
    <property type="protein sequence ID" value="NNA95037.1"/>
    <property type="molecule type" value="Genomic_DNA"/>
</dbReference>
<dbReference type="GO" id="GO:0003824">
    <property type="term" value="F:catalytic activity"/>
    <property type="evidence" value="ECO:0007669"/>
    <property type="project" value="InterPro"/>
</dbReference>
<name>A0A7Y1MMQ3_9PSED</name>
<dbReference type="InterPro" id="IPR036928">
    <property type="entry name" value="AS_sf"/>
</dbReference>
<comment type="caution">
    <text evidence="2">The sequence shown here is derived from an EMBL/GenBank/DDBJ whole genome shotgun (WGS) entry which is preliminary data.</text>
</comment>
<accession>A0A7Y1MMQ3</accession>
<dbReference type="SUPFAM" id="SSF75304">
    <property type="entry name" value="Amidase signature (AS) enzymes"/>
    <property type="match status" value="1"/>
</dbReference>
<dbReference type="Gene3D" id="3.90.1300.10">
    <property type="entry name" value="Amidase signature (AS) domain"/>
    <property type="match status" value="1"/>
</dbReference>